<evidence type="ECO:0000313" key="1">
    <source>
        <dbReference type="EMBL" id="GAA5808468.1"/>
    </source>
</evidence>
<protein>
    <submittedName>
        <fullName evidence="1">Uncharacterized protein</fullName>
    </submittedName>
</protein>
<evidence type="ECO:0000313" key="2">
    <source>
        <dbReference type="Proteomes" id="UP001473302"/>
    </source>
</evidence>
<gene>
    <name evidence="1" type="ORF">MFLAVUS_001859</name>
</gene>
<proteinExistence type="predicted"/>
<reference evidence="1 2" key="1">
    <citation type="submission" date="2024-04" db="EMBL/GenBank/DDBJ databases">
        <title>genome sequences of Mucor flavus KT1a and Helicostylum pulchrum KT1b strains isolated from the surface of a dry-aged beef.</title>
        <authorList>
            <person name="Toyotome T."/>
            <person name="Hosono M."/>
            <person name="Torimaru M."/>
            <person name="Fukuda K."/>
            <person name="Mikami N."/>
        </authorList>
    </citation>
    <scope>NUCLEOTIDE SEQUENCE [LARGE SCALE GENOMIC DNA]</scope>
    <source>
        <strain evidence="1 2">KT1a</strain>
    </source>
</reference>
<keyword evidence="2" id="KW-1185">Reference proteome</keyword>
<organism evidence="1 2">
    <name type="scientific">Mucor flavus</name>
    <dbReference type="NCBI Taxonomy" id="439312"/>
    <lineage>
        <taxon>Eukaryota</taxon>
        <taxon>Fungi</taxon>
        <taxon>Fungi incertae sedis</taxon>
        <taxon>Mucoromycota</taxon>
        <taxon>Mucoromycotina</taxon>
        <taxon>Mucoromycetes</taxon>
        <taxon>Mucorales</taxon>
        <taxon>Mucorineae</taxon>
        <taxon>Mucoraceae</taxon>
        <taxon>Mucor</taxon>
    </lineage>
</organism>
<dbReference type="EMBL" id="BAABUK010000003">
    <property type="protein sequence ID" value="GAA5808468.1"/>
    <property type="molecule type" value="Genomic_DNA"/>
</dbReference>
<name>A0ABP9YNN3_9FUNG</name>
<comment type="caution">
    <text evidence="1">The sequence shown here is derived from an EMBL/GenBank/DDBJ whole genome shotgun (WGS) entry which is preliminary data.</text>
</comment>
<dbReference type="Proteomes" id="UP001473302">
    <property type="component" value="Unassembled WGS sequence"/>
</dbReference>
<accession>A0ABP9YNN3</accession>
<sequence>MSNPDAPAGLANMITSGSPIEDTSSYSSNVIIPANDTVPETKTSPSDTSILVTEDSITVISEDTDVMSTTEASTLISTSLHQPDKNECYMVGALDRRNHHKVNLDLYRLAVFSEEAIKLSGTLVIQAVVNYVTFYITPLEGDGLYLMTELEHLKIPLIIKCVSAIA</sequence>